<evidence type="ECO:0000259" key="5">
    <source>
        <dbReference type="PROSITE" id="PS50977"/>
    </source>
</evidence>
<dbReference type="PANTHER" id="PTHR30055:SF146">
    <property type="entry name" value="HTH-TYPE TRANSCRIPTIONAL DUAL REGULATOR CECR"/>
    <property type="match status" value="1"/>
</dbReference>
<feature type="domain" description="HTH tetR-type" evidence="5">
    <location>
        <begin position="17"/>
        <end position="77"/>
    </location>
</feature>
<dbReference type="SUPFAM" id="SSF48498">
    <property type="entry name" value="Tetracyclin repressor-like, C-terminal domain"/>
    <property type="match status" value="1"/>
</dbReference>
<evidence type="ECO:0000256" key="1">
    <source>
        <dbReference type="ARBA" id="ARBA00023015"/>
    </source>
</evidence>
<dbReference type="GO" id="GO:0003700">
    <property type="term" value="F:DNA-binding transcription factor activity"/>
    <property type="evidence" value="ECO:0007669"/>
    <property type="project" value="TreeGrafter"/>
</dbReference>
<dbReference type="AlphaFoldDB" id="A0A917V1J6"/>
<evidence type="ECO:0000256" key="3">
    <source>
        <dbReference type="ARBA" id="ARBA00023163"/>
    </source>
</evidence>
<dbReference type="Pfam" id="PF14246">
    <property type="entry name" value="TetR_C_7"/>
    <property type="match status" value="1"/>
</dbReference>
<gene>
    <name evidence="6" type="ORF">GCM10011322_03470</name>
</gene>
<accession>A0A917V1J6</accession>
<keyword evidence="2 4" id="KW-0238">DNA-binding</keyword>
<dbReference type="PRINTS" id="PR00455">
    <property type="entry name" value="HTHTETR"/>
</dbReference>
<evidence type="ECO:0000313" key="6">
    <source>
        <dbReference type="EMBL" id="GGK20087.1"/>
    </source>
</evidence>
<dbReference type="SUPFAM" id="SSF46689">
    <property type="entry name" value="Homeodomain-like"/>
    <property type="match status" value="1"/>
</dbReference>
<keyword evidence="1" id="KW-0805">Transcription regulation</keyword>
<dbReference type="InterPro" id="IPR050109">
    <property type="entry name" value="HTH-type_TetR-like_transc_reg"/>
</dbReference>
<dbReference type="PANTHER" id="PTHR30055">
    <property type="entry name" value="HTH-TYPE TRANSCRIPTIONAL REGULATOR RUTR"/>
    <property type="match status" value="1"/>
</dbReference>
<dbReference type="Proteomes" id="UP000600449">
    <property type="component" value="Unassembled WGS sequence"/>
</dbReference>
<keyword evidence="7" id="KW-1185">Reference proteome</keyword>
<sequence>MDHAIASTGAATRSLDPGKRRAILEGAQEVFLRDGFSATSMDEVARAAGVGKMTVYRHFGSKDALFRDMLREICGGTLVDAPTPPGATLEEELRSIGHAFVELITHPRRLGTYRVALSEAERTPDVSKLFYEGAVTPVVERVADRVAAHAPDLPAEEVRLLAGAYLQIVQGYAFMRLIMGMDREPDMAMFERQIALASEMIAARAAG</sequence>
<organism evidence="6 7">
    <name type="scientific">Salinarimonas ramus</name>
    <dbReference type="NCBI Taxonomy" id="690164"/>
    <lineage>
        <taxon>Bacteria</taxon>
        <taxon>Pseudomonadati</taxon>
        <taxon>Pseudomonadota</taxon>
        <taxon>Alphaproteobacteria</taxon>
        <taxon>Hyphomicrobiales</taxon>
        <taxon>Salinarimonadaceae</taxon>
        <taxon>Salinarimonas</taxon>
    </lineage>
</organism>
<dbReference type="InterPro" id="IPR036271">
    <property type="entry name" value="Tet_transcr_reg_TetR-rel_C_sf"/>
</dbReference>
<comment type="caution">
    <text evidence="6">The sequence shown here is derived from an EMBL/GenBank/DDBJ whole genome shotgun (WGS) entry which is preliminary data.</text>
</comment>
<dbReference type="InterPro" id="IPR009057">
    <property type="entry name" value="Homeodomain-like_sf"/>
</dbReference>
<dbReference type="GO" id="GO:0000976">
    <property type="term" value="F:transcription cis-regulatory region binding"/>
    <property type="evidence" value="ECO:0007669"/>
    <property type="project" value="TreeGrafter"/>
</dbReference>
<dbReference type="PROSITE" id="PS50977">
    <property type="entry name" value="HTH_TETR_2"/>
    <property type="match status" value="1"/>
</dbReference>
<dbReference type="EMBL" id="BMMF01000001">
    <property type="protein sequence ID" value="GGK20087.1"/>
    <property type="molecule type" value="Genomic_DNA"/>
</dbReference>
<evidence type="ECO:0000256" key="2">
    <source>
        <dbReference type="ARBA" id="ARBA00023125"/>
    </source>
</evidence>
<dbReference type="InterPro" id="IPR001647">
    <property type="entry name" value="HTH_TetR"/>
</dbReference>
<reference evidence="6 7" key="1">
    <citation type="journal article" date="2014" name="Int. J. Syst. Evol. Microbiol.">
        <title>Complete genome sequence of Corynebacterium casei LMG S-19264T (=DSM 44701T), isolated from a smear-ripened cheese.</title>
        <authorList>
            <consortium name="US DOE Joint Genome Institute (JGI-PGF)"/>
            <person name="Walter F."/>
            <person name="Albersmeier A."/>
            <person name="Kalinowski J."/>
            <person name="Ruckert C."/>
        </authorList>
    </citation>
    <scope>NUCLEOTIDE SEQUENCE [LARGE SCALE GENOMIC DNA]</scope>
    <source>
        <strain evidence="6 7">CGMCC 1.9161</strain>
    </source>
</reference>
<dbReference type="RefSeq" id="WP_188908852.1">
    <property type="nucleotide sequence ID" value="NZ_BMMF01000001.1"/>
</dbReference>
<protein>
    <submittedName>
        <fullName evidence="6">TetR family transcriptional regulator</fullName>
    </submittedName>
</protein>
<dbReference type="Pfam" id="PF00440">
    <property type="entry name" value="TetR_N"/>
    <property type="match status" value="1"/>
</dbReference>
<keyword evidence="3" id="KW-0804">Transcription</keyword>
<dbReference type="Gene3D" id="1.10.10.60">
    <property type="entry name" value="Homeodomain-like"/>
    <property type="match status" value="1"/>
</dbReference>
<evidence type="ECO:0000256" key="4">
    <source>
        <dbReference type="PROSITE-ProRule" id="PRU00335"/>
    </source>
</evidence>
<name>A0A917V1J6_9HYPH</name>
<proteinExistence type="predicted"/>
<dbReference type="FunFam" id="1.10.10.60:FF:000141">
    <property type="entry name" value="TetR family transcriptional regulator"/>
    <property type="match status" value="1"/>
</dbReference>
<feature type="DNA-binding region" description="H-T-H motif" evidence="4">
    <location>
        <begin position="40"/>
        <end position="59"/>
    </location>
</feature>
<dbReference type="InterPro" id="IPR039536">
    <property type="entry name" value="TetR_C_Proteobacteria"/>
</dbReference>
<dbReference type="Gene3D" id="1.10.357.10">
    <property type="entry name" value="Tetracycline Repressor, domain 2"/>
    <property type="match status" value="1"/>
</dbReference>
<evidence type="ECO:0000313" key="7">
    <source>
        <dbReference type="Proteomes" id="UP000600449"/>
    </source>
</evidence>